<dbReference type="SUPFAM" id="SSF47413">
    <property type="entry name" value="lambda repressor-like DNA-binding domains"/>
    <property type="match status" value="1"/>
</dbReference>
<dbReference type="Pfam" id="PF06527">
    <property type="entry name" value="TniQ"/>
    <property type="match status" value="1"/>
</dbReference>
<proteinExistence type="predicted"/>
<keyword evidence="3" id="KW-1185">Reference proteome</keyword>
<dbReference type="CDD" id="cd00093">
    <property type="entry name" value="HTH_XRE"/>
    <property type="match status" value="1"/>
</dbReference>
<dbReference type="PROSITE" id="PS50943">
    <property type="entry name" value="HTH_CROC1"/>
    <property type="match status" value="1"/>
</dbReference>
<feature type="domain" description="HTH cro/C1-type" evidence="1">
    <location>
        <begin position="254"/>
        <end position="301"/>
    </location>
</feature>
<comment type="caution">
    <text evidence="2">The sequence shown here is derived from an EMBL/GenBank/DDBJ whole genome shotgun (WGS) entry which is preliminary data.</text>
</comment>
<protein>
    <submittedName>
        <fullName evidence="2">Helix-turn-helix transcriptional regulator</fullName>
    </submittedName>
</protein>
<reference evidence="2 3" key="1">
    <citation type="submission" date="2021-05" db="EMBL/GenBank/DDBJ databases">
        <title>The draft genome of Geobacter pelophilus DSM 12255.</title>
        <authorList>
            <person name="Xu Z."/>
            <person name="Masuda Y."/>
            <person name="Itoh H."/>
            <person name="Senoo K."/>
        </authorList>
    </citation>
    <scope>NUCLEOTIDE SEQUENCE [LARGE SCALE GENOMIC DNA]</scope>
    <source>
        <strain evidence="2 3">DSM 12255</strain>
    </source>
</reference>
<dbReference type="InterPro" id="IPR009492">
    <property type="entry name" value="TniQ"/>
</dbReference>
<dbReference type="AlphaFoldDB" id="A0AAW4KYL9"/>
<name>A0AAW4KYL9_9BACT</name>
<accession>A0AAW4KYL9</accession>
<evidence type="ECO:0000259" key="1">
    <source>
        <dbReference type="PROSITE" id="PS50943"/>
    </source>
</evidence>
<organism evidence="2 3">
    <name type="scientific">Geoanaerobacter pelophilus</name>
    <dbReference type="NCBI Taxonomy" id="60036"/>
    <lineage>
        <taxon>Bacteria</taxon>
        <taxon>Pseudomonadati</taxon>
        <taxon>Thermodesulfobacteriota</taxon>
        <taxon>Desulfuromonadia</taxon>
        <taxon>Geobacterales</taxon>
        <taxon>Geobacteraceae</taxon>
        <taxon>Geoanaerobacter</taxon>
    </lineage>
</organism>
<evidence type="ECO:0000313" key="3">
    <source>
        <dbReference type="Proteomes" id="UP000811899"/>
    </source>
</evidence>
<dbReference type="RefSeq" id="WP_214170378.1">
    <property type="nucleotide sequence ID" value="NZ_JAHCVJ010000001.1"/>
</dbReference>
<dbReference type="InterPro" id="IPR001387">
    <property type="entry name" value="Cro/C1-type_HTH"/>
</dbReference>
<sequence>MSNKQQNTCEWLPEFHEKRLPTPLVNLNVQGLNTPLVESLSSYLSRCADHIDLTVKDVLCHVISPLLSHQYLTPARVTESSFSAIAAMNGRCGTSAEWVRVLGMLSHCQDLIHTNFLMFRNIIPDKKLLNRDRSWCPVCLNELREQNRVYEPLLFNVAEVKACPRHGCWLVDRCPCCQSKSPVLAPRIVPGYCTSCGEWLGAGNAPQVSPSEESYLRVANLVGDLLAVGPTLREQPKRERIADFIAFLIRTRMKDKSARALARLLKINHSYVLDWLNGAYVPMLGNLLWICQVFNVTLVEIANGDFFEESTAYEPACETSTGLNVTSQSPIDWPMIHQTMQRIASGEEPPRKVIDIARSCNCHVSALYQFDSRLCKAVTRRYKDQEHQRQAQEEEIFVAQIRQYLRECQSLEMLPIKNEIYKRFGGRSKKRQEIVERVFEEEGL</sequence>
<dbReference type="GO" id="GO:0003677">
    <property type="term" value="F:DNA binding"/>
    <property type="evidence" value="ECO:0007669"/>
    <property type="project" value="InterPro"/>
</dbReference>
<evidence type="ECO:0000313" key="2">
    <source>
        <dbReference type="EMBL" id="MBT0663658.1"/>
    </source>
</evidence>
<gene>
    <name evidence="2" type="ORF">KI809_05015</name>
</gene>
<dbReference type="Proteomes" id="UP000811899">
    <property type="component" value="Unassembled WGS sequence"/>
</dbReference>
<dbReference type="EMBL" id="JAHCVJ010000001">
    <property type="protein sequence ID" value="MBT0663658.1"/>
    <property type="molecule type" value="Genomic_DNA"/>
</dbReference>
<dbReference type="InterPro" id="IPR010982">
    <property type="entry name" value="Lambda_DNA-bd_dom_sf"/>
</dbReference>
<dbReference type="SMART" id="SM00530">
    <property type="entry name" value="HTH_XRE"/>
    <property type="match status" value="1"/>
</dbReference>